<keyword evidence="6" id="KW-0539">Nucleus</keyword>
<dbReference type="InterPro" id="IPR013087">
    <property type="entry name" value="Znf_C2H2_type"/>
</dbReference>
<dbReference type="AlphaFoldDB" id="A0A251USJ5"/>
<organism evidence="10 11">
    <name type="scientific">Helianthus annuus</name>
    <name type="common">Common sunflower</name>
    <dbReference type="NCBI Taxonomy" id="4232"/>
    <lineage>
        <taxon>Eukaryota</taxon>
        <taxon>Viridiplantae</taxon>
        <taxon>Streptophyta</taxon>
        <taxon>Embryophyta</taxon>
        <taxon>Tracheophyta</taxon>
        <taxon>Spermatophyta</taxon>
        <taxon>Magnoliopsida</taxon>
        <taxon>eudicotyledons</taxon>
        <taxon>Gunneridae</taxon>
        <taxon>Pentapetalae</taxon>
        <taxon>asterids</taxon>
        <taxon>campanulids</taxon>
        <taxon>Asterales</taxon>
        <taxon>Asteraceae</taxon>
        <taxon>Asteroideae</taxon>
        <taxon>Heliantheae alliance</taxon>
        <taxon>Heliantheae</taxon>
        <taxon>Helianthus</taxon>
    </lineage>
</organism>
<keyword evidence="2" id="KW-0479">Metal-binding</keyword>
<reference evidence="10" key="2">
    <citation type="submission" date="2017-02" db="EMBL/GenBank/DDBJ databases">
        <title>Sunflower complete genome.</title>
        <authorList>
            <person name="Langlade N."/>
            <person name="Munos S."/>
        </authorList>
    </citation>
    <scope>NUCLEOTIDE SEQUENCE [LARGE SCALE GENOMIC DNA]</scope>
    <source>
        <tissue evidence="10">Leaves</tissue>
    </source>
</reference>
<dbReference type="GO" id="GO:0005634">
    <property type="term" value="C:nucleus"/>
    <property type="evidence" value="ECO:0007669"/>
    <property type="project" value="UniProtKB-SubCell"/>
</dbReference>
<keyword evidence="5" id="KW-0862">Zinc</keyword>
<feature type="region of interest" description="Disordered" evidence="7">
    <location>
        <begin position="246"/>
        <end position="289"/>
    </location>
</feature>
<evidence type="ECO:0000256" key="6">
    <source>
        <dbReference type="ARBA" id="ARBA00023242"/>
    </source>
</evidence>
<keyword evidence="3" id="KW-0677">Repeat</keyword>
<accession>A0A251USJ5</accession>
<dbReference type="EMBL" id="CM007894">
    <property type="protein sequence ID" value="OTG26305.1"/>
    <property type="molecule type" value="Genomic_DNA"/>
</dbReference>
<name>A0A251USJ5_HELAN</name>
<dbReference type="OMA" id="TEPMANQ"/>
<evidence type="ECO:0000256" key="5">
    <source>
        <dbReference type="ARBA" id="ARBA00022833"/>
    </source>
</evidence>
<dbReference type="SMART" id="SM00355">
    <property type="entry name" value="ZnF_C2H2"/>
    <property type="match status" value="5"/>
</dbReference>
<dbReference type="InterPro" id="IPR051868">
    <property type="entry name" value="ZN346_ZMAT4"/>
</dbReference>
<dbReference type="GO" id="GO:0008270">
    <property type="term" value="F:zinc ion binding"/>
    <property type="evidence" value="ECO:0007669"/>
    <property type="project" value="UniProtKB-KW"/>
</dbReference>
<gene>
    <name evidence="10" type="ORF">HannXRQ_Chr05g0157201</name>
    <name evidence="9" type="ORF">HanXRQr2_Chr05g0231711</name>
</gene>
<dbReference type="InParanoid" id="A0A251USJ5"/>
<feature type="domain" description="C2H2-type" evidence="8">
    <location>
        <begin position="71"/>
        <end position="93"/>
    </location>
</feature>
<feature type="compositionally biased region" description="Polar residues" evidence="7">
    <location>
        <begin position="308"/>
        <end position="327"/>
    </location>
</feature>
<protein>
    <submittedName>
        <fullName evidence="10">Putative zinc finger, U1-type, Zinc finger C2H2-type/integrase DNA-binding domain protein</fullName>
    </submittedName>
    <submittedName>
        <fullName evidence="9">Transcription factor C2H2 family</fullName>
    </submittedName>
</protein>
<feature type="compositionally biased region" description="Polar residues" evidence="7">
    <location>
        <begin position="252"/>
        <end position="261"/>
    </location>
</feature>
<keyword evidence="11" id="KW-1185">Reference proteome</keyword>
<evidence type="ECO:0000256" key="1">
    <source>
        <dbReference type="ARBA" id="ARBA00004123"/>
    </source>
</evidence>
<comment type="subcellular location">
    <subcellularLocation>
        <location evidence="1">Nucleus</location>
    </subcellularLocation>
</comment>
<evidence type="ECO:0000313" key="10">
    <source>
        <dbReference type="EMBL" id="OTG26305.1"/>
    </source>
</evidence>
<proteinExistence type="predicted"/>
<feature type="region of interest" description="Disordered" evidence="7">
    <location>
        <begin position="308"/>
        <end position="338"/>
    </location>
</feature>
<sequence length="496" mass="52962">MSAIIPNITSYSTPDPNPPPYAFGLHDLSELELVGAATDAPPHEHVVATTNETTNAVFVTRQLENILPFQCEVCNISCDTKDVLEKHKQGKKHLKRMKRLADLSANPPNMVPPPVASETVVEELENKKQRLLKNGATAETLLSCDVCNVICNNQEGFQQHVASKKHAAKSVIQLASTNAVFDATSDSSGGGSQKKLVGFPCEICKIVCTSGELLNTHIAGKKHLKKLKELGQIPNLPLAAIASQDTPPVVNPESNEGNTVNLHGAIPSNVPPAPIALQDTQPTEPMANQESIEDKTGDLTEAKMSNLPLTPISSQDAPPTNPMANPESTEDKTDNLTGAISSNLPVVNLESNEGKTVNSHGANWVCELCGISCNTEEVLNIHLTGKKHRKNLEKSEKLIGPNPAETTKVIGPLQENGERIGSKRKGKKGGGNDDVETKKQRVLQSGTASDALQICNLCNVVCNSEKAFFTHLAGQKHVAMAVKQAETQASAAGQES</sequence>
<dbReference type="Gene3D" id="3.30.160.60">
    <property type="entry name" value="Classic Zinc Finger"/>
    <property type="match status" value="5"/>
</dbReference>
<dbReference type="PANTHER" id="PTHR46144">
    <property type="entry name" value="ZINC FINGER PROTEIN 385B-LIKE"/>
    <property type="match status" value="1"/>
</dbReference>
<feature type="region of interest" description="Disordered" evidence="7">
    <location>
        <begin position="414"/>
        <end position="437"/>
    </location>
</feature>
<dbReference type="OrthoDB" id="434647at2759"/>
<evidence type="ECO:0000313" key="11">
    <source>
        <dbReference type="Proteomes" id="UP000215914"/>
    </source>
</evidence>
<evidence type="ECO:0000259" key="8">
    <source>
        <dbReference type="PROSITE" id="PS00028"/>
    </source>
</evidence>
<dbReference type="PANTHER" id="PTHR46144:SF6">
    <property type="entry name" value="C2H2-TYPE DOMAIN-CONTAINING PROTEIN"/>
    <property type="match status" value="1"/>
</dbReference>
<evidence type="ECO:0000256" key="4">
    <source>
        <dbReference type="ARBA" id="ARBA00022771"/>
    </source>
</evidence>
<reference evidence="9 11" key="1">
    <citation type="journal article" date="2017" name="Nature">
        <title>The sunflower genome provides insights into oil metabolism, flowering and Asterid evolution.</title>
        <authorList>
            <person name="Badouin H."/>
            <person name="Gouzy J."/>
            <person name="Grassa C.J."/>
            <person name="Murat F."/>
            <person name="Staton S.E."/>
            <person name="Cottret L."/>
            <person name="Lelandais-Briere C."/>
            <person name="Owens G.L."/>
            <person name="Carrere S."/>
            <person name="Mayjonade B."/>
            <person name="Legrand L."/>
            <person name="Gill N."/>
            <person name="Kane N.C."/>
            <person name="Bowers J.E."/>
            <person name="Hubner S."/>
            <person name="Bellec A."/>
            <person name="Berard A."/>
            <person name="Berges H."/>
            <person name="Blanchet N."/>
            <person name="Boniface M.C."/>
            <person name="Brunel D."/>
            <person name="Catrice O."/>
            <person name="Chaidir N."/>
            <person name="Claudel C."/>
            <person name="Donnadieu C."/>
            <person name="Faraut T."/>
            <person name="Fievet G."/>
            <person name="Helmstetter N."/>
            <person name="King M."/>
            <person name="Knapp S.J."/>
            <person name="Lai Z."/>
            <person name="Le Paslier M.C."/>
            <person name="Lippi Y."/>
            <person name="Lorenzon L."/>
            <person name="Mandel J.R."/>
            <person name="Marage G."/>
            <person name="Marchand G."/>
            <person name="Marquand E."/>
            <person name="Bret-Mestries E."/>
            <person name="Morien E."/>
            <person name="Nambeesan S."/>
            <person name="Nguyen T."/>
            <person name="Pegot-Espagnet P."/>
            <person name="Pouilly N."/>
            <person name="Raftis F."/>
            <person name="Sallet E."/>
            <person name="Schiex T."/>
            <person name="Thomas J."/>
            <person name="Vandecasteele C."/>
            <person name="Vares D."/>
            <person name="Vear F."/>
            <person name="Vautrin S."/>
            <person name="Crespi M."/>
            <person name="Mangin B."/>
            <person name="Burke J.M."/>
            <person name="Salse J."/>
            <person name="Munos S."/>
            <person name="Vincourt P."/>
            <person name="Rieseberg L.H."/>
            <person name="Langlade N.B."/>
        </authorList>
    </citation>
    <scope>NUCLEOTIDE SEQUENCE [LARGE SCALE GENOMIC DNA]</scope>
    <source>
        <strain evidence="11">cv. SF193</strain>
        <tissue evidence="9">Leaves</tissue>
    </source>
</reference>
<keyword evidence="4" id="KW-0863">Zinc-finger</keyword>
<dbReference type="SUPFAM" id="SSF57667">
    <property type="entry name" value="beta-beta-alpha zinc fingers"/>
    <property type="match status" value="5"/>
</dbReference>
<dbReference type="Pfam" id="PF12874">
    <property type="entry name" value="zf-met"/>
    <property type="match status" value="5"/>
</dbReference>
<dbReference type="Gramene" id="mRNA:HanXRQr2_Chr05g0231711">
    <property type="protein sequence ID" value="mRNA:HanXRQr2_Chr05g0231711"/>
    <property type="gene ID" value="HanXRQr2_Chr05g0231711"/>
</dbReference>
<feature type="compositionally biased region" description="Polar residues" evidence="7">
    <location>
        <begin position="278"/>
        <end position="289"/>
    </location>
</feature>
<dbReference type="InterPro" id="IPR036236">
    <property type="entry name" value="Znf_C2H2_sf"/>
</dbReference>
<evidence type="ECO:0000256" key="7">
    <source>
        <dbReference type="SAM" id="MobiDB-lite"/>
    </source>
</evidence>
<dbReference type="GO" id="GO:0003677">
    <property type="term" value="F:DNA binding"/>
    <property type="evidence" value="ECO:0007669"/>
    <property type="project" value="UniProtKB-KW"/>
</dbReference>
<dbReference type="PROSITE" id="PS00028">
    <property type="entry name" value="ZINC_FINGER_C2H2_1"/>
    <property type="match status" value="1"/>
</dbReference>
<dbReference type="Proteomes" id="UP000215914">
    <property type="component" value="Chromosome 5"/>
</dbReference>
<evidence type="ECO:0000313" key="9">
    <source>
        <dbReference type="EMBL" id="KAF5807267.1"/>
    </source>
</evidence>
<dbReference type="SMART" id="SM00451">
    <property type="entry name" value="ZnF_U1"/>
    <property type="match status" value="5"/>
</dbReference>
<evidence type="ECO:0000256" key="2">
    <source>
        <dbReference type="ARBA" id="ARBA00022723"/>
    </source>
</evidence>
<evidence type="ECO:0000256" key="3">
    <source>
        <dbReference type="ARBA" id="ARBA00022737"/>
    </source>
</evidence>
<dbReference type="InterPro" id="IPR003604">
    <property type="entry name" value="Matrin/U1-like-C_Znf_C2H2"/>
</dbReference>
<keyword evidence="10" id="KW-0238">DNA-binding</keyword>
<dbReference type="EMBL" id="MNCJ02000320">
    <property type="protein sequence ID" value="KAF5807267.1"/>
    <property type="molecule type" value="Genomic_DNA"/>
</dbReference>
<reference evidence="9" key="3">
    <citation type="submission" date="2020-06" db="EMBL/GenBank/DDBJ databases">
        <title>Helianthus annuus Genome sequencing and assembly Release 2.</title>
        <authorList>
            <person name="Gouzy J."/>
            <person name="Langlade N."/>
            <person name="Munos S."/>
        </authorList>
    </citation>
    <scope>NUCLEOTIDE SEQUENCE</scope>
    <source>
        <tissue evidence="9">Leaves</tissue>
    </source>
</reference>